<evidence type="ECO:0000313" key="11">
    <source>
        <dbReference type="Proteomes" id="UP001202248"/>
    </source>
</evidence>
<sequence length="338" mass="37909">MKQTAPQRQNFRMQRWVAVVSVVLLAVKFVAYYYTSSVAVLTDAMESIVNVIAGLIGLYSLYVAAQPRDQNHPYGHGKAEFLSAAIEGILIGIAGIFILYEAIYKLVFPEAIKKTDIGIILIGATAVINYALGVFCVRLGRKNNSLALEASGKHLQTDTYSTIAVIIGLIIMHFTQLIWVDAVVAILLSLFIIYTSYHITRRSIAGIMDEADTSLLTDMVDLINRNRSNNWVDMHNLRVIKYGSILHIDAHLTVPWYFTVKQAHHEVDIFSDLIRKNYGASLELFIHSDGCIEGPQCPICINADCPVRKQVFTKKIEWTLENVLKNKRHNTQTTSLIL</sequence>
<comment type="subcellular location">
    <subcellularLocation>
        <location evidence="1">Membrane</location>
        <topology evidence="1">Multi-pass membrane protein</topology>
    </subcellularLocation>
</comment>
<keyword evidence="6 7" id="KW-0472">Membrane</keyword>
<evidence type="ECO:0000256" key="2">
    <source>
        <dbReference type="ARBA" id="ARBA00008114"/>
    </source>
</evidence>
<dbReference type="InterPro" id="IPR050291">
    <property type="entry name" value="CDF_Transporter"/>
</dbReference>
<keyword evidence="3" id="KW-0813">Transport</keyword>
<dbReference type="Gene3D" id="3.30.70.1350">
    <property type="entry name" value="Cation efflux protein, cytoplasmic domain"/>
    <property type="match status" value="1"/>
</dbReference>
<evidence type="ECO:0000256" key="3">
    <source>
        <dbReference type="ARBA" id="ARBA00022448"/>
    </source>
</evidence>
<dbReference type="PANTHER" id="PTHR43840">
    <property type="entry name" value="MITOCHONDRIAL METAL TRANSPORTER 1-RELATED"/>
    <property type="match status" value="1"/>
</dbReference>
<dbReference type="PANTHER" id="PTHR43840:SF15">
    <property type="entry name" value="MITOCHONDRIAL METAL TRANSPORTER 1-RELATED"/>
    <property type="match status" value="1"/>
</dbReference>
<protein>
    <submittedName>
        <fullName evidence="10">Cation diffusion facilitator family transporter</fullName>
    </submittedName>
</protein>
<evidence type="ECO:0000256" key="4">
    <source>
        <dbReference type="ARBA" id="ARBA00022692"/>
    </source>
</evidence>
<keyword evidence="5 7" id="KW-1133">Transmembrane helix</keyword>
<dbReference type="InterPro" id="IPR027469">
    <property type="entry name" value="Cation_efflux_TMD_sf"/>
</dbReference>
<organism evidence="10 11">
    <name type="scientific">Niabella ginsengisoli</name>
    <dbReference type="NCBI Taxonomy" id="522298"/>
    <lineage>
        <taxon>Bacteria</taxon>
        <taxon>Pseudomonadati</taxon>
        <taxon>Bacteroidota</taxon>
        <taxon>Chitinophagia</taxon>
        <taxon>Chitinophagales</taxon>
        <taxon>Chitinophagaceae</taxon>
        <taxon>Niabella</taxon>
    </lineage>
</organism>
<feature type="transmembrane region" description="Helical" evidence="7">
    <location>
        <begin position="160"/>
        <end position="193"/>
    </location>
</feature>
<evidence type="ECO:0000259" key="9">
    <source>
        <dbReference type="Pfam" id="PF16916"/>
    </source>
</evidence>
<dbReference type="Gene3D" id="1.20.1510.10">
    <property type="entry name" value="Cation efflux protein transmembrane domain"/>
    <property type="match status" value="1"/>
</dbReference>
<evidence type="ECO:0000256" key="7">
    <source>
        <dbReference type="SAM" id="Phobius"/>
    </source>
</evidence>
<dbReference type="RefSeq" id="WP_240832549.1">
    <property type="nucleotide sequence ID" value="NZ_JAKWBL010000004.1"/>
</dbReference>
<proteinExistence type="inferred from homology"/>
<keyword evidence="11" id="KW-1185">Reference proteome</keyword>
<dbReference type="EMBL" id="JAKWBL010000004">
    <property type="protein sequence ID" value="MCH5600409.1"/>
    <property type="molecule type" value="Genomic_DNA"/>
</dbReference>
<dbReference type="SUPFAM" id="SSF160240">
    <property type="entry name" value="Cation efflux protein cytoplasmic domain-like"/>
    <property type="match status" value="1"/>
</dbReference>
<dbReference type="InterPro" id="IPR036837">
    <property type="entry name" value="Cation_efflux_CTD_sf"/>
</dbReference>
<dbReference type="InterPro" id="IPR027470">
    <property type="entry name" value="Cation_efflux_CTD"/>
</dbReference>
<evidence type="ECO:0000259" key="8">
    <source>
        <dbReference type="Pfam" id="PF01545"/>
    </source>
</evidence>
<dbReference type="Pfam" id="PF16916">
    <property type="entry name" value="ZT_dimer"/>
    <property type="match status" value="1"/>
</dbReference>
<evidence type="ECO:0000313" key="10">
    <source>
        <dbReference type="EMBL" id="MCH5600409.1"/>
    </source>
</evidence>
<dbReference type="NCBIfam" id="TIGR01297">
    <property type="entry name" value="CDF"/>
    <property type="match status" value="1"/>
</dbReference>
<comment type="similarity">
    <text evidence="2">Belongs to the cation diffusion facilitator (CDF) transporter (TC 2.A.4) family.</text>
</comment>
<feature type="transmembrane region" description="Helical" evidence="7">
    <location>
        <begin position="47"/>
        <end position="65"/>
    </location>
</feature>
<dbReference type="SUPFAM" id="SSF161111">
    <property type="entry name" value="Cation efflux protein transmembrane domain-like"/>
    <property type="match status" value="1"/>
</dbReference>
<dbReference type="Proteomes" id="UP001202248">
    <property type="component" value="Unassembled WGS sequence"/>
</dbReference>
<feature type="transmembrane region" description="Helical" evidence="7">
    <location>
        <begin position="119"/>
        <end position="140"/>
    </location>
</feature>
<name>A0ABS9SQL1_9BACT</name>
<feature type="transmembrane region" description="Helical" evidence="7">
    <location>
        <begin position="85"/>
        <end position="107"/>
    </location>
</feature>
<evidence type="ECO:0000256" key="5">
    <source>
        <dbReference type="ARBA" id="ARBA00022989"/>
    </source>
</evidence>
<feature type="domain" description="Cation efflux protein transmembrane" evidence="8">
    <location>
        <begin position="18"/>
        <end position="207"/>
    </location>
</feature>
<evidence type="ECO:0000256" key="6">
    <source>
        <dbReference type="ARBA" id="ARBA00023136"/>
    </source>
</evidence>
<gene>
    <name evidence="10" type="ORF">MKP09_22060</name>
</gene>
<accession>A0ABS9SQL1</accession>
<keyword evidence="4 7" id="KW-0812">Transmembrane</keyword>
<dbReference type="InterPro" id="IPR002524">
    <property type="entry name" value="Cation_efflux"/>
</dbReference>
<dbReference type="InterPro" id="IPR058533">
    <property type="entry name" value="Cation_efflux_TM"/>
</dbReference>
<reference evidence="10 11" key="1">
    <citation type="submission" date="2022-02" db="EMBL/GenBank/DDBJ databases">
        <authorList>
            <person name="Min J."/>
        </authorList>
    </citation>
    <scope>NUCLEOTIDE SEQUENCE [LARGE SCALE GENOMIC DNA]</scope>
    <source>
        <strain evidence="10 11">GR10-1</strain>
    </source>
</reference>
<evidence type="ECO:0000256" key="1">
    <source>
        <dbReference type="ARBA" id="ARBA00004141"/>
    </source>
</evidence>
<dbReference type="Pfam" id="PF01545">
    <property type="entry name" value="Cation_efflux"/>
    <property type="match status" value="1"/>
</dbReference>
<feature type="transmembrane region" description="Helical" evidence="7">
    <location>
        <begin position="16"/>
        <end position="35"/>
    </location>
</feature>
<comment type="caution">
    <text evidence="10">The sequence shown here is derived from an EMBL/GenBank/DDBJ whole genome shotgun (WGS) entry which is preliminary data.</text>
</comment>
<feature type="domain" description="Cation efflux protein cytoplasmic" evidence="9">
    <location>
        <begin position="230"/>
        <end position="289"/>
    </location>
</feature>